<evidence type="ECO:0000256" key="1">
    <source>
        <dbReference type="SAM" id="MobiDB-lite"/>
    </source>
</evidence>
<name>A0A1S8XB32_OPIVI</name>
<sequence length="221" mass="25051">REHTNVSVPNGWEDEGKPNVKPAADQPLTYPDDNLTTEDCRMVYPDEPATQAALELRHAHLQMKNLVHINLAVIVGGGKLIRSDCVNLNYDSLPDAMTVYAEKSSGAVELSIFDENYQRRAIHAILLRLNVADVSMPHYTHSVFILPVFQTVRFSKIYSKFPSLRKPSYLVSSMPHSVEHHKTAIGSPVHSFRRRIHPEKLRIPKAEFDHMLQLGIIRPSK</sequence>
<dbReference type="Proteomes" id="UP000243686">
    <property type="component" value="Unassembled WGS sequence"/>
</dbReference>
<keyword evidence="3" id="KW-1185">Reference proteome</keyword>
<evidence type="ECO:0000313" key="3">
    <source>
        <dbReference type="Proteomes" id="UP000243686"/>
    </source>
</evidence>
<reference evidence="2 3" key="1">
    <citation type="submission" date="2015-03" db="EMBL/GenBank/DDBJ databases">
        <title>Draft genome of the nematode, Opisthorchis viverrini.</title>
        <authorList>
            <person name="Mitreva M."/>
        </authorList>
    </citation>
    <scope>NUCLEOTIDE SEQUENCE [LARGE SCALE GENOMIC DNA]</scope>
    <source>
        <strain evidence="2">Khon Kaen</strain>
    </source>
</reference>
<proteinExistence type="predicted"/>
<dbReference type="EMBL" id="KV891474">
    <property type="protein sequence ID" value="OON23909.1"/>
    <property type="molecule type" value="Genomic_DNA"/>
</dbReference>
<accession>A0A1S8XB32</accession>
<protein>
    <submittedName>
        <fullName evidence="2">Uncharacterized protein</fullName>
    </submittedName>
</protein>
<feature type="region of interest" description="Disordered" evidence="1">
    <location>
        <begin position="1"/>
        <end position="32"/>
    </location>
</feature>
<organism evidence="2 3">
    <name type="scientific">Opisthorchis viverrini</name>
    <name type="common">Southeast Asian liver fluke</name>
    <dbReference type="NCBI Taxonomy" id="6198"/>
    <lineage>
        <taxon>Eukaryota</taxon>
        <taxon>Metazoa</taxon>
        <taxon>Spiralia</taxon>
        <taxon>Lophotrochozoa</taxon>
        <taxon>Platyhelminthes</taxon>
        <taxon>Trematoda</taxon>
        <taxon>Digenea</taxon>
        <taxon>Opisthorchiida</taxon>
        <taxon>Opisthorchiata</taxon>
        <taxon>Opisthorchiidae</taxon>
        <taxon>Opisthorchis</taxon>
    </lineage>
</organism>
<evidence type="ECO:0000313" key="2">
    <source>
        <dbReference type="EMBL" id="OON23909.1"/>
    </source>
</evidence>
<dbReference type="AlphaFoldDB" id="A0A1S8XB32"/>
<feature type="non-terminal residue" evidence="2">
    <location>
        <position position="1"/>
    </location>
</feature>
<gene>
    <name evidence="2" type="ORF">X801_00172</name>
</gene>